<evidence type="ECO:0000313" key="2">
    <source>
        <dbReference type="Proteomes" id="UP000095287"/>
    </source>
</evidence>
<reference evidence="3" key="1">
    <citation type="submission" date="2016-11" db="UniProtKB">
        <authorList>
            <consortium name="WormBaseParasite"/>
        </authorList>
    </citation>
    <scope>IDENTIFICATION</scope>
</reference>
<accession>A0A1I7XZ75</accession>
<evidence type="ECO:0000313" key="3">
    <source>
        <dbReference type="WBParaSite" id="L893_g10975.t1"/>
    </source>
</evidence>
<feature type="compositionally biased region" description="Polar residues" evidence="1">
    <location>
        <begin position="117"/>
        <end position="131"/>
    </location>
</feature>
<keyword evidence="2" id="KW-1185">Reference proteome</keyword>
<proteinExistence type="predicted"/>
<dbReference type="WBParaSite" id="L893_g10975.t1">
    <property type="protein sequence ID" value="L893_g10975.t1"/>
    <property type="gene ID" value="L893_g10975"/>
</dbReference>
<evidence type="ECO:0000256" key="1">
    <source>
        <dbReference type="SAM" id="MobiDB-lite"/>
    </source>
</evidence>
<organism evidence="2 3">
    <name type="scientific">Steinernema glaseri</name>
    <dbReference type="NCBI Taxonomy" id="37863"/>
    <lineage>
        <taxon>Eukaryota</taxon>
        <taxon>Metazoa</taxon>
        <taxon>Ecdysozoa</taxon>
        <taxon>Nematoda</taxon>
        <taxon>Chromadorea</taxon>
        <taxon>Rhabditida</taxon>
        <taxon>Tylenchina</taxon>
        <taxon>Panagrolaimomorpha</taxon>
        <taxon>Strongyloidoidea</taxon>
        <taxon>Steinernematidae</taxon>
        <taxon>Steinernema</taxon>
    </lineage>
</organism>
<dbReference type="AlphaFoldDB" id="A0A1I7XZ75"/>
<dbReference type="Proteomes" id="UP000095287">
    <property type="component" value="Unplaced"/>
</dbReference>
<sequence length="131" mass="15099">LTCANSLLQSINDMKPKYTLMQFLESDLLINLTEHELPPEHVVKTLIDENRQVLKQQQEDRERRLIVKIEAETKADVCRVLQLAKEQHGPNAVEWTSVMTATRVQTLREYEKEMNTPAASSKTTRSHVTLD</sequence>
<feature type="region of interest" description="Disordered" evidence="1">
    <location>
        <begin position="111"/>
        <end position="131"/>
    </location>
</feature>
<protein>
    <submittedName>
        <fullName evidence="3">Ubiquitinyl hydrolase 1</fullName>
    </submittedName>
</protein>
<name>A0A1I7XZ75_9BILA</name>